<dbReference type="PANTHER" id="PTHR33480:SF1">
    <property type="entry name" value="TYR RECOMBINASE DOMAIN-CONTAINING PROTEIN"/>
    <property type="match status" value="1"/>
</dbReference>
<feature type="compositionally biased region" description="Basic and acidic residues" evidence="1">
    <location>
        <begin position="1"/>
        <end position="16"/>
    </location>
</feature>
<evidence type="ECO:0000313" key="3">
    <source>
        <dbReference type="Proteomes" id="UP000762676"/>
    </source>
</evidence>
<evidence type="ECO:0000313" key="2">
    <source>
        <dbReference type="EMBL" id="GFR99155.1"/>
    </source>
</evidence>
<feature type="compositionally biased region" description="Polar residues" evidence="1">
    <location>
        <begin position="22"/>
        <end position="36"/>
    </location>
</feature>
<dbReference type="EMBL" id="BMAT01009124">
    <property type="protein sequence ID" value="GFR99155.1"/>
    <property type="molecule type" value="Genomic_DNA"/>
</dbReference>
<dbReference type="AlphaFoldDB" id="A0AAV4HR35"/>
<keyword evidence="3" id="KW-1185">Reference proteome</keyword>
<reference evidence="2 3" key="1">
    <citation type="journal article" date="2021" name="Elife">
        <title>Chloroplast acquisition without the gene transfer in kleptoplastic sea slugs, Plakobranchus ocellatus.</title>
        <authorList>
            <person name="Maeda T."/>
            <person name="Takahashi S."/>
            <person name="Yoshida T."/>
            <person name="Shimamura S."/>
            <person name="Takaki Y."/>
            <person name="Nagai Y."/>
            <person name="Toyoda A."/>
            <person name="Suzuki Y."/>
            <person name="Arimoto A."/>
            <person name="Ishii H."/>
            <person name="Satoh N."/>
            <person name="Nishiyama T."/>
            <person name="Hasebe M."/>
            <person name="Maruyama T."/>
            <person name="Minagawa J."/>
            <person name="Obokata J."/>
            <person name="Shigenobu S."/>
        </authorList>
    </citation>
    <scope>NUCLEOTIDE SEQUENCE [LARGE SCALE GENOMIC DNA]</scope>
</reference>
<feature type="region of interest" description="Disordered" evidence="1">
    <location>
        <begin position="1"/>
        <end position="67"/>
    </location>
</feature>
<accession>A0AAV4HR35</accession>
<protein>
    <submittedName>
        <fullName evidence="2">Histone-lysine N-methyltransferase SETD8-A</fullName>
    </submittedName>
</protein>
<organism evidence="2 3">
    <name type="scientific">Elysia marginata</name>
    <dbReference type="NCBI Taxonomy" id="1093978"/>
    <lineage>
        <taxon>Eukaryota</taxon>
        <taxon>Metazoa</taxon>
        <taxon>Spiralia</taxon>
        <taxon>Lophotrochozoa</taxon>
        <taxon>Mollusca</taxon>
        <taxon>Gastropoda</taxon>
        <taxon>Heterobranchia</taxon>
        <taxon>Euthyneura</taxon>
        <taxon>Panpulmonata</taxon>
        <taxon>Sacoglossa</taxon>
        <taxon>Placobranchoidea</taxon>
        <taxon>Plakobranchidae</taxon>
        <taxon>Elysia</taxon>
    </lineage>
</organism>
<name>A0AAV4HR35_9GAST</name>
<dbReference type="PANTHER" id="PTHR33480">
    <property type="entry name" value="SET DOMAIN-CONTAINING PROTEIN-RELATED"/>
    <property type="match status" value="1"/>
</dbReference>
<evidence type="ECO:0000256" key="1">
    <source>
        <dbReference type="SAM" id="MobiDB-lite"/>
    </source>
</evidence>
<sequence>MTRHYVANDDGSRSLEVEETVAKQTEQTSEQSSATLPTAPPPQPSKKGRSAQLQIEERRNPLRRPKELPREEDLCKLRDFIVLKMTKLAEDVYKKWDLDDFVLMRNLTHVMSRPTIFNARHGGEPARLTVKEWKYAMDNVWIDPQQVQQMEDDLEKAMVDQYKLVYQAGKGSRKLVLISIPNVTILPLQKLVDVRQKLEIPESKPFRFSKFWWFRQPCYRSA</sequence>
<feature type="compositionally biased region" description="Basic and acidic residues" evidence="1">
    <location>
        <begin position="55"/>
        <end position="67"/>
    </location>
</feature>
<comment type="caution">
    <text evidence="2">The sequence shown here is derived from an EMBL/GenBank/DDBJ whole genome shotgun (WGS) entry which is preliminary data.</text>
</comment>
<proteinExistence type="predicted"/>
<gene>
    <name evidence="2" type="ORF">ElyMa_004520900</name>
</gene>
<dbReference type="Proteomes" id="UP000762676">
    <property type="component" value="Unassembled WGS sequence"/>
</dbReference>